<feature type="domain" description="D-isomer specific 2-hydroxyacid dehydrogenase NAD-binding" evidence="7">
    <location>
        <begin position="113"/>
        <end position="258"/>
    </location>
</feature>
<gene>
    <name evidence="5" type="primary">pdxB</name>
    <name evidence="9" type="ORF">SAMN05443662_1431</name>
</gene>
<keyword evidence="1 5" id="KW-0963">Cytoplasm</keyword>
<feature type="binding site" evidence="5">
    <location>
        <position position="182"/>
    </location>
    <ligand>
        <name>NAD(+)</name>
        <dbReference type="ChEBI" id="CHEBI:57540"/>
    </ligand>
</feature>
<comment type="subunit">
    <text evidence="5">Homodimer.</text>
</comment>
<dbReference type="Pfam" id="PF11890">
    <property type="entry name" value="DUF3410"/>
    <property type="match status" value="1"/>
</dbReference>
<dbReference type="InterPro" id="IPR006139">
    <property type="entry name" value="D-isomer_2_OHA_DH_cat_dom"/>
</dbReference>
<dbReference type="OrthoDB" id="9770208at2"/>
<dbReference type="RefSeq" id="WP_074201835.1">
    <property type="nucleotide sequence ID" value="NZ_FSRE01000003.1"/>
</dbReference>
<comment type="pathway">
    <text evidence="5">Cofactor biosynthesis; pyridoxine 5'-phosphate biosynthesis; pyridoxine 5'-phosphate from D-erythrose 4-phosphate: step 2/5.</text>
</comment>
<dbReference type="Proteomes" id="UP000198461">
    <property type="component" value="Unassembled WGS sequence"/>
</dbReference>
<reference evidence="10" key="1">
    <citation type="submission" date="2016-11" db="EMBL/GenBank/DDBJ databases">
        <authorList>
            <person name="Varghese N."/>
            <person name="Submissions S."/>
        </authorList>
    </citation>
    <scope>NUCLEOTIDE SEQUENCE [LARGE SCALE GENOMIC DNA]</scope>
    <source>
        <strain evidence="10">DSM 17737</strain>
    </source>
</reference>
<keyword evidence="10" id="KW-1185">Reference proteome</keyword>
<feature type="binding site" evidence="5">
    <location>
        <position position="259"/>
    </location>
    <ligand>
        <name>NAD(+)</name>
        <dbReference type="ChEBI" id="CHEBI:57540"/>
    </ligand>
</feature>
<dbReference type="GO" id="GO:0051287">
    <property type="term" value="F:NAD binding"/>
    <property type="evidence" value="ECO:0007669"/>
    <property type="project" value="InterPro"/>
</dbReference>
<name>A0A1N6GP42_9GAMM</name>
<feature type="active site" evidence="5">
    <location>
        <position position="215"/>
    </location>
</feature>
<feature type="active site" evidence="5">
    <location>
        <position position="239"/>
    </location>
</feature>
<dbReference type="AlphaFoldDB" id="A0A1N6GP42"/>
<comment type="catalytic activity">
    <reaction evidence="5">
        <text>4-phospho-D-erythronate + NAD(+) = (R)-3-hydroxy-2-oxo-4-phosphooxybutanoate + NADH + H(+)</text>
        <dbReference type="Rhea" id="RHEA:18829"/>
        <dbReference type="ChEBI" id="CHEBI:15378"/>
        <dbReference type="ChEBI" id="CHEBI:57540"/>
        <dbReference type="ChEBI" id="CHEBI:57945"/>
        <dbReference type="ChEBI" id="CHEBI:58538"/>
        <dbReference type="ChEBI" id="CHEBI:58766"/>
        <dbReference type="EC" id="1.1.1.290"/>
    </reaction>
</comment>
<evidence type="ECO:0000313" key="9">
    <source>
        <dbReference type="EMBL" id="SIO09273.1"/>
    </source>
</evidence>
<dbReference type="InterPro" id="IPR020921">
    <property type="entry name" value="Erythronate-4-P_DHase"/>
</dbReference>
<dbReference type="Pfam" id="PF00389">
    <property type="entry name" value="2-Hacid_dh"/>
    <property type="match status" value="1"/>
</dbReference>
<evidence type="ECO:0000256" key="4">
    <source>
        <dbReference type="ARBA" id="ARBA00023096"/>
    </source>
</evidence>
<dbReference type="CDD" id="cd12158">
    <property type="entry name" value="ErythrP_dh"/>
    <property type="match status" value="1"/>
</dbReference>
<evidence type="ECO:0000259" key="7">
    <source>
        <dbReference type="Pfam" id="PF02826"/>
    </source>
</evidence>
<evidence type="ECO:0000259" key="6">
    <source>
        <dbReference type="Pfam" id="PF00389"/>
    </source>
</evidence>
<evidence type="ECO:0000256" key="1">
    <source>
        <dbReference type="ARBA" id="ARBA00022490"/>
    </source>
</evidence>
<dbReference type="Gene3D" id="3.40.50.720">
    <property type="entry name" value="NAD(P)-binding Rossmann-like Domain"/>
    <property type="match status" value="2"/>
</dbReference>
<dbReference type="InterPro" id="IPR038251">
    <property type="entry name" value="PdxB_dimer_sf"/>
</dbReference>
<comment type="caution">
    <text evidence="5">Lacks conserved residue(s) required for the propagation of feature annotation.</text>
</comment>
<dbReference type="EMBL" id="FSRE01000003">
    <property type="protein sequence ID" value="SIO09273.1"/>
    <property type="molecule type" value="Genomic_DNA"/>
</dbReference>
<keyword evidence="2 5" id="KW-0560">Oxidoreductase</keyword>
<evidence type="ECO:0000313" key="10">
    <source>
        <dbReference type="Proteomes" id="UP000198461"/>
    </source>
</evidence>
<evidence type="ECO:0000256" key="5">
    <source>
        <dbReference type="HAMAP-Rule" id="MF_01825"/>
    </source>
</evidence>
<dbReference type="STRING" id="364032.SAMN05443662_1431"/>
<feature type="domain" description="Erythronate-4-phosphate dehydrogenase dimerisation" evidence="8">
    <location>
        <begin position="306"/>
        <end position="366"/>
    </location>
</feature>
<feature type="domain" description="D-isomer specific 2-hydroxyacid dehydrogenase catalytic" evidence="6">
    <location>
        <begin position="39"/>
        <end position="280"/>
    </location>
</feature>
<dbReference type="InterPro" id="IPR006140">
    <property type="entry name" value="D-isomer_DH_NAD-bd"/>
</dbReference>
<feature type="binding site" evidence="5">
    <location>
        <position position="234"/>
    </location>
    <ligand>
        <name>NAD(+)</name>
        <dbReference type="ChEBI" id="CHEBI:57540"/>
    </ligand>
</feature>
<dbReference type="InterPro" id="IPR036291">
    <property type="entry name" value="NAD(P)-bd_dom_sf"/>
</dbReference>
<evidence type="ECO:0000256" key="3">
    <source>
        <dbReference type="ARBA" id="ARBA00023027"/>
    </source>
</evidence>
<dbReference type="SUPFAM" id="SSF52283">
    <property type="entry name" value="Formate/glycerate dehydrogenase catalytic domain-like"/>
    <property type="match status" value="1"/>
</dbReference>
<sequence length="380" mass="41801">MSSSKPLRRIVIDDAVPHAETLFGDLGECTLLPGRAIDAEAVKEADALIVRSRTQVNASLLAGSRVRFVGSTVVGLDHVDQPWLRQAGIHFFSAQGCNSVAVAEYVIFALLDWAHRHGTTLRGRTLGIIGVGHVGREVLKRAEALGLRCLLNDPPRAEREADFPHTPLETLLPQVDLLTVHTPLITTGTHPTHHLLNAERLARVPPQTLIINAARGGIIDETAWLEHPGDKVVDCWENEPQINAALLSAAQLATPHIAGHSLDAKLRGGVMASNALRRFLGLPVLEADVVDGCLPPAPPPLRAPAACQGEALLHWAVQQAYDFYQDDAQLRQPNIEETHAHFEYYRRHYPPRREWAAWQVAQIAQEDGRKRLCALDFSTY</sequence>
<keyword evidence="4 5" id="KW-0664">Pyridoxine biosynthesis</keyword>
<evidence type="ECO:0000256" key="2">
    <source>
        <dbReference type="ARBA" id="ARBA00023002"/>
    </source>
</evidence>
<dbReference type="GO" id="GO:0033711">
    <property type="term" value="F:4-phosphoerythronate dehydrogenase activity"/>
    <property type="evidence" value="ECO:0007669"/>
    <property type="project" value="UniProtKB-EC"/>
</dbReference>
<comment type="function">
    <text evidence="5">Catalyzes the oxidation of erythronate-4-phosphate to 3-hydroxy-2-oxo-4-phosphonooxybutanoate.</text>
</comment>
<organism evidence="9 10">
    <name type="scientific">Sulfurivirga caldicuralii</name>
    <dbReference type="NCBI Taxonomy" id="364032"/>
    <lineage>
        <taxon>Bacteria</taxon>
        <taxon>Pseudomonadati</taxon>
        <taxon>Pseudomonadota</taxon>
        <taxon>Gammaproteobacteria</taxon>
        <taxon>Thiotrichales</taxon>
        <taxon>Piscirickettsiaceae</taxon>
        <taxon>Sulfurivirga</taxon>
    </lineage>
</organism>
<feature type="active site" description="Proton donor" evidence="5">
    <location>
        <position position="256"/>
    </location>
</feature>
<dbReference type="GO" id="GO:0036001">
    <property type="term" value="P:'de novo' pyridoxal 5'-phosphate biosynthetic process"/>
    <property type="evidence" value="ECO:0007669"/>
    <property type="project" value="TreeGrafter"/>
</dbReference>
<feature type="binding site" evidence="5">
    <location>
        <position position="153"/>
    </location>
    <ligand>
        <name>NAD(+)</name>
        <dbReference type="ChEBI" id="CHEBI:57540"/>
    </ligand>
</feature>
<comment type="subcellular location">
    <subcellularLocation>
        <location evidence="5">Cytoplasm</location>
    </subcellularLocation>
</comment>
<dbReference type="Pfam" id="PF02826">
    <property type="entry name" value="2-Hacid_dh_C"/>
    <property type="match status" value="1"/>
</dbReference>
<dbReference type="GO" id="GO:0008615">
    <property type="term" value="P:pyridoxine biosynthetic process"/>
    <property type="evidence" value="ECO:0007669"/>
    <property type="project" value="UniProtKB-UniRule"/>
</dbReference>
<dbReference type="GO" id="GO:0005829">
    <property type="term" value="C:cytosol"/>
    <property type="evidence" value="ECO:0007669"/>
    <property type="project" value="TreeGrafter"/>
</dbReference>
<dbReference type="GO" id="GO:0046983">
    <property type="term" value="F:protein dimerization activity"/>
    <property type="evidence" value="ECO:0007669"/>
    <property type="project" value="InterPro"/>
</dbReference>
<evidence type="ECO:0000259" key="8">
    <source>
        <dbReference type="Pfam" id="PF11890"/>
    </source>
</evidence>
<dbReference type="EC" id="1.1.1.290" evidence="5"/>
<dbReference type="HAMAP" id="MF_01825">
    <property type="entry name" value="PdxB"/>
    <property type="match status" value="1"/>
</dbReference>
<dbReference type="SUPFAM" id="SSF51735">
    <property type="entry name" value="NAD(P)-binding Rossmann-fold domains"/>
    <property type="match status" value="1"/>
</dbReference>
<dbReference type="PANTHER" id="PTHR42938:SF9">
    <property type="entry name" value="FORMATE DEHYDROGENASE 1"/>
    <property type="match status" value="1"/>
</dbReference>
<protein>
    <recommendedName>
        <fullName evidence="5">Erythronate-4-phosphate dehydrogenase</fullName>
        <ecNumber evidence="5">1.1.1.290</ecNumber>
    </recommendedName>
</protein>
<dbReference type="PANTHER" id="PTHR42938">
    <property type="entry name" value="FORMATE DEHYDROGENASE 1"/>
    <property type="match status" value="1"/>
</dbReference>
<dbReference type="UniPathway" id="UPA00244">
    <property type="reaction ID" value="UER00310"/>
</dbReference>
<proteinExistence type="inferred from homology"/>
<dbReference type="InterPro" id="IPR024531">
    <property type="entry name" value="Erythronate-4-P_DHase_dimer"/>
</dbReference>
<accession>A0A1N6GP42</accession>
<feature type="binding site" evidence="5">
    <location>
        <position position="52"/>
    </location>
    <ligand>
        <name>substrate</name>
    </ligand>
</feature>
<dbReference type="Gene3D" id="3.30.1370.170">
    <property type="match status" value="1"/>
</dbReference>
<keyword evidence="3 5" id="KW-0520">NAD</keyword>
<comment type="similarity">
    <text evidence="5">Belongs to the D-isomer specific 2-hydroxyacid dehydrogenase family. PdxB subfamily.</text>
</comment>